<comment type="caution">
    <text evidence="2">The sequence shown here is derived from an EMBL/GenBank/DDBJ whole genome shotgun (WGS) entry which is preliminary data.</text>
</comment>
<gene>
    <name evidence="2" type="ORF">EDE11_1428</name>
</gene>
<dbReference type="RefSeq" id="WP_132325441.1">
    <property type="nucleotide sequence ID" value="NZ_LUUF01000094.1"/>
</dbReference>
<keyword evidence="1" id="KW-0472">Membrane</keyword>
<dbReference type="Proteomes" id="UP000295649">
    <property type="component" value="Unassembled WGS sequence"/>
</dbReference>
<evidence type="ECO:0000313" key="2">
    <source>
        <dbReference type="EMBL" id="TCV73873.1"/>
    </source>
</evidence>
<keyword evidence="3" id="KW-1185">Reference proteome</keyword>
<evidence type="ECO:0008006" key="4">
    <source>
        <dbReference type="Google" id="ProtNLM"/>
    </source>
</evidence>
<evidence type="ECO:0000256" key="1">
    <source>
        <dbReference type="SAM" id="Phobius"/>
    </source>
</evidence>
<keyword evidence="1" id="KW-0812">Transmembrane</keyword>
<reference evidence="2 3" key="1">
    <citation type="submission" date="2019-03" db="EMBL/GenBank/DDBJ databases">
        <title>Systems level insights into methane cycling in arid and semi-arid ecosystems.</title>
        <authorList>
            <person name="Kalyuzhnaya M."/>
        </authorList>
    </citation>
    <scope>NUCLEOTIDE SEQUENCE [LARGE SCALE GENOMIC DNA]</scope>
    <source>
        <strain evidence="2 3">S-1</strain>
    </source>
</reference>
<protein>
    <recommendedName>
        <fullName evidence="4">RDD domain-containing protein</fullName>
    </recommendedName>
</protein>
<proteinExistence type="predicted"/>
<feature type="transmembrane region" description="Helical" evidence="1">
    <location>
        <begin position="50"/>
        <end position="74"/>
    </location>
</feature>
<feature type="transmembrane region" description="Helical" evidence="1">
    <location>
        <begin position="124"/>
        <end position="141"/>
    </location>
</feature>
<dbReference type="EMBL" id="SMCN01000042">
    <property type="protein sequence ID" value="TCV73873.1"/>
    <property type="molecule type" value="Genomic_DNA"/>
</dbReference>
<accession>A0ABY2CFI3</accession>
<keyword evidence="1" id="KW-1133">Transmembrane helix</keyword>
<sequence>MQRSSLIDSAVALAAITAFLYAASTAYYDGYFATFLLDRNVLDRNFQESLYRGFIISFYPAFIILWIYAAVCYLHSHYLLPDLSDWLQYRWGRKRRFLKLKHLCLGTRKDSESVRHYKKHTYRVILYAIFFTIVLFALAHFEEKGKETATADLKKIENNSFQPADLISIKIEDTSKQLFLLNCGARNCAGIEPKTKVVYYFSQNGHSYQFMETKEKIIPPSTGKTP</sequence>
<name>A0ABY2CFI3_METMH</name>
<organism evidence="2 3">
    <name type="scientific">Methylomonas methanica</name>
    <dbReference type="NCBI Taxonomy" id="421"/>
    <lineage>
        <taxon>Bacteria</taxon>
        <taxon>Pseudomonadati</taxon>
        <taxon>Pseudomonadota</taxon>
        <taxon>Gammaproteobacteria</taxon>
        <taxon>Methylococcales</taxon>
        <taxon>Methylococcaceae</taxon>
        <taxon>Methylomonas</taxon>
    </lineage>
</organism>
<evidence type="ECO:0000313" key="3">
    <source>
        <dbReference type="Proteomes" id="UP000295649"/>
    </source>
</evidence>